<feature type="domain" description="ATP adenylyltransferase C-terminal" evidence="2">
    <location>
        <begin position="256"/>
        <end position="385"/>
    </location>
</feature>
<dbReference type="InterPro" id="IPR045759">
    <property type="entry name" value="Ap4A_phos1/2_N"/>
</dbReference>
<dbReference type="InterPro" id="IPR043171">
    <property type="entry name" value="Ap4A_phos1/2-like"/>
</dbReference>
<evidence type="ECO:0000259" key="3">
    <source>
        <dbReference type="Pfam" id="PF19327"/>
    </source>
</evidence>
<evidence type="ECO:0000256" key="1">
    <source>
        <dbReference type="SAM" id="MobiDB-lite"/>
    </source>
</evidence>
<gene>
    <name evidence="4" type="ORF">C361_02803</name>
</gene>
<comment type="caution">
    <text evidence="4">The sequence shown here is derived from an EMBL/GenBank/DDBJ whole genome shotgun (WGS) entry which is preliminary data.</text>
</comment>
<proteinExistence type="predicted"/>
<feature type="region of interest" description="Disordered" evidence="1">
    <location>
        <begin position="98"/>
        <end position="129"/>
    </location>
</feature>
<evidence type="ECO:0000313" key="4">
    <source>
        <dbReference type="EMBL" id="OXG23038.1"/>
    </source>
</evidence>
<feature type="compositionally biased region" description="Basic and acidic residues" evidence="1">
    <location>
        <begin position="99"/>
        <end position="118"/>
    </location>
</feature>
<dbReference type="Pfam" id="PF19327">
    <property type="entry name" value="Ap4A_phos_N"/>
    <property type="match status" value="1"/>
</dbReference>
<dbReference type="InterPro" id="IPR009163">
    <property type="entry name" value="Ap4A_phos1/2"/>
</dbReference>
<dbReference type="GO" id="GO:0005524">
    <property type="term" value="F:ATP binding"/>
    <property type="evidence" value="ECO:0007669"/>
    <property type="project" value="InterPro"/>
</dbReference>
<dbReference type="PANTHER" id="PTHR38420">
    <property type="entry name" value="AP-4-A PHOSPHORYLASE II"/>
    <property type="match status" value="1"/>
</dbReference>
<dbReference type="Gene3D" id="3.30.428.70">
    <property type="match status" value="1"/>
</dbReference>
<evidence type="ECO:0000259" key="2">
    <source>
        <dbReference type="Pfam" id="PF09830"/>
    </source>
</evidence>
<sequence>MSTTRSFFITATRTAKHLPTQQLRKQHAMSYPTNHSNPTDLLSKLPEKFDEARSSGQLFYFPSEAKDVISQGRRFNVRICPALQDKAKAKADALAAIRAENDGSPDEKRPRVANEGNKDGLLNKQNEQEPFKPPYVPELFVGSLEGFEGEEGMSILLNKYSLLPGHILLCPFSYQPQDLPPTPPQLALAYNILLAASRHPTRPSKMLAFYNGGEGAGASQKWRHLQFVEVPGGRAPVEEWIQGMQFDRLDKPVILPNMPYLHIVHPLPPSAQMPVPPTSESIEQLIDFLAPALMRLLDMAFDAARRGGGDKNGGWNILMTLEHLHLIPRTLPSYPLPSPHPPLELNSLGYAGMLLVRSSEQEAALMQATESQGGLMSVLAKCGVPREFGEQVLEAEAAFHGQIEQEMLSGQ</sequence>
<dbReference type="InterPro" id="IPR036265">
    <property type="entry name" value="HIT-like_sf"/>
</dbReference>
<name>A0A854QL39_CRYNE</name>
<evidence type="ECO:0008006" key="6">
    <source>
        <dbReference type="Google" id="ProtNLM"/>
    </source>
</evidence>
<dbReference type="InterPro" id="IPR019200">
    <property type="entry name" value="ATP_adenylylTrfase_C"/>
</dbReference>
<protein>
    <recommendedName>
        <fullName evidence="6">ATP adenylyltransferase</fullName>
    </recommendedName>
</protein>
<dbReference type="OrthoDB" id="10267950at2759"/>
<dbReference type="AlphaFoldDB" id="A0A854QL39"/>
<dbReference type="EMBL" id="AMKT01000037">
    <property type="protein sequence ID" value="OXG23038.1"/>
    <property type="molecule type" value="Genomic_DNA"/>
</dbReference>
<dbReference type="Proteomes" id="UP000199727">
    <property type="component" value="Unassembled WGS sequence"/>
</dbReference>
<accession>A0A854QL39</accession>
<dbReference type="GO" id="GO:0009117">
    <property type="term" value="P:nucleotide metabolic process"/>
    <property type="evidence" value="ECO:0007669"/>
    <property type="project" value="InterPro"/>
</dbReference>
<dbReference type="Pfam" id="PF09830">
    <property type="entry name" value="ATP_transf"/>
    <property type="match status" value="1"/>
</dbReference>
<dbReference type="PANTHER" id="PTHR38420:SF1">
    <property type="entry name" value="PUTATIVE (AFU_ORTHOLOGUE AFUA_5G14690)-RELATED"/>
    <property type="match status" value="1"/>
</dbReference>
<dbReference type="SUPFAM" id="SSF54197">
    <property type="entry name" value="HIT-like"/>
    <property type="match status" value="1"/>
</dbReference>
<reference evidence="4 5" key="1">
    <citation type="submission" date="2017-06" db="EMBL/GenBank/DDBJ databases">
        <title>Global population genomics of the pathogenic fungus Cryptococcus neoformans var. grubii.</title>
        <authorList>
            <person name="Cuomo C."/>
            <person name="Litvintseva A."/>
            <person name="Chen Y."/>
            <person name="Young S."/>
            <person name="Zeng Q."/>
            <person name="Chapman S."/>
            <person name="Gujja S."/>
            <person name="Saif S."/>
            <person name="Birren B."/>
        </authorList>
    </citation>
    <scope>NUCLEOTIDE SEQUENCE [LARGE SCALE GENOMIC DNA]</scope>
    <source>
        <strain evidence="4 5">Tu259-1</strain>
    </source>
</reference>
<feature type="domain" description="Ap4A phosphorylase 1/2 N-terminal" evidence="3">
    <location>
        <begin position="36"/>
        <end position="231"/>
    </location>
</feature>
<dbReference type="GO" id="GO:0003877">
    <property type="term" value="F:ATP:ADP adenylyltransferase activity"/>
    <property type="evidence" value="ECO:0007669"/>
    <property type="project" value="InterPro"/>
</dbReference>
<organism evidence="4 5">
    <name type="scientific">Cryptococcus neoformans Tu259-1</name>
    <dbReference type="NCBI Taxonomy" id="1230072"/>
    <lineage>
        <taxon>Eukaryota</taxon>
        <taxon>Fungi</taxon>
        <taxon>Dikarya</taxon>
        <taxon>Basidiomycota</taxon>
        <taxon>Agaricomycotina</taxon>
        <taxon>Tremellomycetes</taxon>
        <taxon>Tremellales</taxon>
        <taxon>Cryptococcaceae</taxon>
        <taxon>Cryptococcus</taxon>
        <taxon>Cryptococcus neoformans species complex</taxon>
    </lineage>
</organism>
<evidence type="ECO:0000313" key="5">
    <source>
        <dbReference type="Proteomes" id="UP000199727"/>
    </source>
</evidence>